<gene>
    <name evidence="1" type="ORF">FOQG_17975</name>
</gene>
<dbReference type="HOGENOM" id="CLU_2236731_0_0_1"/>
<name>X0BFR7_FUSOX</name>
<evidence type="ECO:0000313" key="2">
    <source>
        <dbReference type="Proteomes" id="UP000030663"/>
    </source>
</evidence>
<dbReference type="AlphaFoldDB" id="X0BFR7"/>
<accession>X0BFR7</accession>
<dbReference type="PROSITE" id="PS51257">
    <property type="entry name" value="PROKAR_LIPOPROTEIN"/>
    <property type="match status" value="1"/>
</dbReference>
<reference evidence="1 2" key="1">
    <citation type="submission" date="2011-11" db="EMBL/GenBank/DDBJ databases">
        <title>The Genome Sequence of Fusarium oxysporum PHW815.</title>
        <authorList>
            <consortium name="The Broad Institute Genome Sequencing Platform"/>
            <person name="Ma L.-J."/>
            <person name="Gale L.R."/>
            <person name="Schwartz D.C."/>
            <person name="Zhou S."/>
            <person name="Corby-Kistler H."/>
            <person name="Young S.K."/>
            <person name="Zeng Q."/>
            <person name="Gargeya S."/>
            <person name="Fitzgerald M."/>
            <person name="Haas B."/>
            <person name="Abouelleil A."/>
            <person name="Alvarado L."/>
            <person name="Arachchi H.M."/>
            <person name="Berlin A."/>
            <person name="Brown A."/>
            <person name="Chapman S.B."/>
            <person name="Chen Z."/>
            <person name="Dunbar C."/>
            <person name="Freedman E."/>
            <person name="Gearin G."/>
            <person name="Goldberg J."/>
            <person name="Griggs A."/>
            <person name="Gujja S."/>
            <person name="Heiman D."/>
            <person name="Howarth C."/>
            <person name="Larson L."/>
            <person name="Lui A."/>
            <person name="MacDonald P.J.P."/>
            <person name="Montmayeur A."/>
            <person name="Murphy C."/>
            <person name="Neiman D."/>
            <person name="Pearson M."/>
            <person name="Priest M."/>
            <person name="Roberts A."/>
            <person name="Saif S."/>
            <person name="Shea T."/>
            <person name="Shenoy N."/>
            <person name="Sisk P."/>
            <person name="Stolte C."/>
            <person name="Sykes S."/>
            <person name="Wortman J."/>
            <person name="Nusbaum C."/>
            <person name="Birren B."/>
        </authorList>
    </citation>
    <scope>NUCLEOTIDE SEQUENCE [LARGE SCALE GENOMIC DNA]</scope>
    <source>
        <strain evidence="1 2">54005</strain>
    </source>
</reference>
<organism evidence="1 2">
    <name type="scientific">Fusarium oxysporum f. sp. raphani 54005</name>
    <dbReference type="NCBI Taxonomy" id="1089458"/>
    <lineage>
        <taxon>Eukaryota</taxon>
        <taxon>Fungi</taxon>
        <taxon>Dikarya</taxon>
        <taxon>Ascomycota</taxon>
        <taxon>Pezizomycotina</taxon>
        <taxon>Sordariomycetes</taxon>
        <taxon>Hypocreomycetidae</taxon>
        <taxon>Hypocreales</taxon>
        <taxon>Nectriaceae</taxon>
        <taxon>Fusarium</taxon>
        <taxon>Fusarium oxysporum species complex</taxon>
    </lineage>
</organism>
<keyword evidence="2" id="KW-1185">Reference proteome</keyword>
<evidence type="ECO:0000313" key="1">
    <source>
        <dbReference type="EMBL" id="EXK77314.1"/>
    </source>
</evidence>
<proteinExistence type="predicted"/>
<dbReference type="OrthoDB" id="5092946at2759"/>
<sequence length="105" mass="12241">MSHRLPTYLRPDNGFAIVGFVMGCGKVFGRWHSDEYHVERSEDPDCDSHSRRLDYWGEDYIDEEDSRGPWTKDQYDRRNESTIHTGMSKFGIITKRVTDGPEQGI</sequence>
<dbReference type="EMBL" id="JH658624">
    <property type="protein sequence ID" value="EXK77314.1"/>
    <property type="molecule type" value="Genomic_DNA"/>
</dbReference>
<protein>
    <submittedName>
        <fullName evidence="1">Uncharacterized protein</fullName>
    </submittedName>
</protein>
<dbReference type="Proteomes" id="UP000030663">
    <property type="component" value="Unassembled WGS sequence"/>
</dbReference>